<dbReference type="Pfam" id="PF11795">
    <property type="entry name" value="DUF3322"/>
    <property type="match status" value="1"/>
</dbReference>
<dbReference type="InterPro" id="IPR024537">
    <property type="entry name" value="DUF3322"/>
</dbReference>
<proteinExistence type="predicted"/>
<feature type="domain" description="DUF3322" evidence="2">
    <location>
        <begin position="20"/>
        <end position="204"/>
    </location>
</feature>
<dbReference type="PIRSF" id="PIRSF028408">
    <property type="entry name" value="UCP028408"/>
    <property type="match status" value="1"/>
</dbReference>
<keyword evidence="4" id="KW-1185">Reference proteome</keyword>
<evidence type="ECO:0000313" key="4">
    <source>
        <dbReference type="Proteomes" id="UP000639051"/>
    </source>
</evidence>
<name>A0ABS1JZB6_9MICC</name>
<evidence type="ECO:0000259" key="2">
    <source>
        <dbReference type="Pfam" id="PF11795"/>
    </source>
</evidence>
<dbReference type="Pfam" id="PF09983">
    <property type="entry name" value="JetD_C"/>
    <property type="match status" value="1"/>
</dbReference>
<protein>
    <recommendedName>
        <fullName evidence="5">DUF3322 and DUF2220 domain-containing protein</fullName>
    </recommendedName>
</protein>
<evidence type="ECO:0000259" key="1">
    <source>
        <dbReference type="Pfam" id="PF09983"/>
    </source>
</evidence>
<dbReference type="RefSeq" id="WP_189693575.1">
    <property type="nucleotide sequence ID" value="NZ_BNCM01000005.1"/>
</dbReference>
<gene>
    <name evidence="3" type="ORF">JJE72_03600</name>
</gene>
<reference evidence="3 4" key="1">
    <citation type="submission" date="2021-01" db="EMBL/GenBank/DDBJ databases">
        <title>Genome public.</title>
        <authorList>
            <person name="Liu C."/>
            <person name="Sun Q."/>
        </authorList>
    </citation>
    <scope>NUCLEOTIDE SEQUENCE [LARGE SCALE GENOMIC DNA]</scope>
    <source>
        <strain evidence="3 4">JC656</strain>
    </source>
</reference>
<accession>A0ABS1JZB6</accession>
<dbReference type="InterPro" id="IPR014544">
    <property type="entry name" value="UCP028408"/>
</dbReference>
<comment type="caution">
    <text evidence="3">The sequence shown here is derived from an EMBL/GenBank/DDBJ whole genome shotgun (WGS) entry which is preliminary data.</text>
</comment>
<evidence type="ECO:0000313" key="3">
    <source>
        <dbReference type="EMBL" id="MBL0704590.1"/>
    </source>
</evidence>
<organism evidence="3 4">
    <name type="scientific">Sinomonas cellulolyticus</name>
    <dbReference type="NCBI Taxonomy" id="2801916"/>
    <lineage>
        <taxon>Bacteria</taxon>
        <taxon>Bacillati</taxon>
        <taxon>Actinomycetota</taxon>
        <taxon>Actinomycetes</taxon>
        <taxon>Micrococcales</taxon>
        <taxon>Micrococcaceae</taxon>
        <taxon>Sinomonas</taxon>
    </lineage>
</organism>
<dbReference type="EMBL" id="JAERRC010000010">
    <property type="protein sequence ID" value="MBL0704590.1"/>
    <property type="molecule type" value="Genomic_DNA"/>
</dbReference>
<dbReference type="Proteomes" id="UP000639051">
    <property type="component" value="Unassembled WGS sequence"/>
</dbReference>
<sequence>MPAEKARARPAGAPGWTGLAELKAAAQRSWDRGELLQEAIRPTGAYPRRRPLRRPTATQLRDDYSAARAWAAELHAAAGADGSGPFSLETAEVGRTTIGANLVPAAAVFASPADEAGFIGRRRDLESFSRVAEAVLAAEPGLEDWLARRPLHALEVRGDLPDLVRAARWFADHPAPGVYLRQLSLPGIHTKFLETRRRTLDELVTALDPERPAGGFESRHGLLTELAGVRFRLLDPALAFPGGATDVVLRVDEFARLRLPLRTVIVVENKVTFLSLPPLSGALAVFGAGFGSGTRVPAWLAAFPLLYWGDLDSHGFAVLNQLRASHPHVESLLMDGETLVAHAELWVEDPRPTRAALTRLTGEEGEVYAALTGGDVVPDGWAGVRLEQEYVRWDWALERITAAASGWGA</sequence>
<evidence type="ECO:0008006" key="5">
    <source>
        <dbReference type="Google" id="ProtNLM"/>
    </source>
</evidence>
<feature type="domain" description="Wadjet protein JetD C-terminal" evidence="1">
    <location>
        <begin position="221"/>
        <end position="399"/>
    </location>
</feature>
<dbReference type="InterPro" id="IPR024534">
    <property type="entry name" value="JetD_C"/>
</dbReference>